<reference evidence="4 5" key="1">
    <citation type="submission" date="2017-10" db="EMBL/GenBank/DDBJ databases">
        <title>Sedimentibacterium mangrovi gen. nov., sp. nov., a novel member of family Phyllobacteriacea isolated from mangrove sediment.</title>
        <authorList>
            <person name="Liao H."/>
            <person name="Tian Y."/>
        </authorList>
    </citation>
    <scope>NUCLEOTIDE SEQUENCE [LARGE SCALE GENOMIC DNA]</scope>
    <source>
        <strain evidence="4 5">X9-2-2</strain>
    </source>
</reference>
<protein>
    <recommendedName>
        <fullName evidence="3">Gamma-butyrobetaine hydroxylase-like N-terminal domain-containing protein</fullName>
    </recommendedName>
</protein>
<keyword evidence="5" id="KW-1185">Reference proteome</keyword>
<dbReference type="Proteomes" id="UP000221168">
    <property type="component" value="Unassembled WGS sequence"/>
</dbReference>
<dbReference type="InterPro" id="IPR038492">
    <property type="entry name" value="GBBH-like_N_sf"/>
</dbReference>
<evidence type="ECO:0000313" key="5">
    <source>
        <dbReference type="Proteomes" id="UP000221168"/>
    </source>
</evidence>
<dbReference type="GO" id="GO:0046872">
    <property type="term" value="F:metal ion binding"/>
    <property type="evidence" value="ECO:0007669"/>
    <property type="project" value="UniProtKB-KW"/>
</dbReference>
<dbReference type="OrthoDB" id="9794178at2"/>
<accession>A0A2G1QH97</accession>
<dbReference type="PANTHER" id="PTHR35303">
    <property type="entry name" value="OS02G0197800 PROTEIN"/>
    <property type="match status" value="1"/>
</dbReference>
<dbReference type="Gene3D" id="3.30.2020.30">
    <property type="match status" value="1"/>
</dbReference>
<evidence type="ECO:0000256" key="2">
    <source>
        <dbReference type="ARBA" id="ARBA00023004"/>
    </source>
</evidence>
<gene>
    <name evidence="4" type="ORF">CSC94_21525</name>
</gene>
<sequence>MDAPSEIRLSKDKRTLTVTFDDAAYAFSAEMMRVMSPSAEVQGHSPSERKLVSGKRDVGIMAIVPVGNYAIRVAFDDMHDTGIFTWAWFREHGRAMDEKWQAYLDELAQKGLSRDPARR</sequence>
<dbReference type="EMBL" id="PDVP01000020">
    <property type="protein sequence ID" value="PHP64917.1"/>
    <property type="molecule type" value="Genomic_DNA"/>
</dbReference>
<organism evidence="4 5">
    <name type="scientific">Zhengella mangrovi</name>
    <dbReference type="NCBI Taxonomy" id="1982044"/>
    <lineage>
        <taxon>Bacteria</taxon>
        <taxon>Pseudomonadati</taxon>
        <taxon>Pseudomonadota</taxon>
        <taxon>Alphaproteobacteria</taxon>
        <taxon>Hyphomicrobiales</taxon>
        <taxon>Notoacmeibacteraceae</taxon>
        <taxon>Zhengella</taxon>
    </lineage>
</organism>
<dbReference type="AlphaFoldDB" id="A0A2G1QH97"/>
<proteinExistence type="predicted"/>
<name>A0A2G1QH97_9HYPH</name>
<dbReference type="InterPro" id="IPR010376">
    <property type="entry name" value="GBBH-like_N"/>
</dbReference>
<keyword evidence="2" id="KW-0408">Iron</keyword>
<evidence type="ECO:0000313" key="4">
    <source>
        <dbReference type="EMBL" id="PHP64917.1"/>
    </source>
</evidence>
<feature type="domain" description="Gamma-butyrobetaine hydroxylase-like N-terminal" evidence="3">
    <location>
        <begin position="7"/>
        <end position="90"/>
    </location>
</feature>
<evidence type="ECO:0000256" key="1">
    <source>
        <dbReference type="ARBA" id="ARBA00022723"/>
    </source>
</evidence>
<dbReference type="PANTHER" id="PTHR35303:SF5">
    <property type="entry name" value="OS02G0197800 PROTEIN"/>
    <property type="match status" value="1"/>
</dbReference>
<comment type="caution">
    <text evidence="4">The sequence shown here is derived from an EMBL/GenBank/DDBJ whole genome shotgun (WGS) entry which is preliminary data.</text>
</comment>
<dbReference type="Pfam" id="PF06155">
    <property type="entry name" value="GBBH-like_N"/>
    <property type="match status" value="1"/>
</dbReference>
<keyword evidence="1" id="KW-0479">Metal-binding</keyword>
<dbReference type="RefSeq" id="WP_099308450.1">
    <property type="nucleotide sequence ID" value="NZ_PDVP01000020.1"/>
</dbReference>
<evidence type="ECO:0000259" key="3">
    <source>
        <dbReference type="Pfam" id="PF06155"/>
    </source>
</evidence>